<gene>
    <name evidence="2" type="ORF">SAMN05660918_1027</name>
</gene>
<evidence type="ECO:0000313" key="2">
    <source>
        <dbReference type="EMBL" id="SEI58382.1"/>
    </source>
</evidence>
<feature type="domain" description="Lipocalin-like" evidence="1">
    <location>
        <begin position="27"/>
        <end position="109"/>
    </location>
</feature>
<organism evidence="2 3">
    <name type="scientific">Flavobacterium terrigena</name>
    <dbReference type="NCBI Taxonomy" id="402734"/>
    <lineage>
        <taxon>Bacteria</taxon>
        <taxon>Pseudomonadati</taxon>
        <taxon>Bacteroidota</taxon>
        <taxon>Flavobacteriia</taxon>
        <taxon>Flavobacteriales</taxon>
        <taxon>Flavobacteriaceae</taxon>
        <taxon>Flavobacterium</taxon>
    </lineage>
</organism>
<dbReference type="RefSeq" id="WP_091309093.1">
    <property type="nucleotide sequence ID" value="NZ_CBCSJU010000005.1"/>
</dbReference>
<dbReference type="Proteomes" id="UP000199702">
    <property type="component" value="Unassembled WGS sequence"/>
</dbReference>
<reference evidence="3" key="1">
    <citation type="submission" date="2016-10" db="EMBL/GenBank/DDBJ databases">
        <authorList>
            <person name="Varghese N."/>
            <person name="Submissions S."/>
        </authorList>
    </citation>
    <scope>NUCLEOTIDE SEQUENCE [LARGE SCALE GENOMIC DNA]</scope>
    <source>
        <strain evidence="3">DSM 17934</strain>
    </source>
</reference>
<dbReference type="AlphaFoldDB" id="A0A1H6S4N5"/>
<evidence type="ECO:0000313" key="3">
    <source>
        <dbReference type="Proteomes" id="UP000199702"/>
    </source>
</evidence>
<protein>
    <recommendedName>
        <fullName evidence="1">Lipocalin-like domain-containing protein</fullName>
    </recommendedName>
</protein>
<dbReference type="EMBL" id="FNYA01000002">
    <property type="protein sequence ID" value="SEI58382.1"/>
    <property type="molecule type" value="Genomic_DNA"/>
</dbReference>
<dbReference type="OrthoDB" id="1261513at2"/>
<keyword evidence="3" id="KW-1185">Reference proteome</keyword>
<name>A0A1H6S4N5_9FLAO</name>
<sequence length="133" mass="15315">MKKFLLVASVILFSFGFTIQSKTDTRLIGTWKGSEKSGQVAGMQKSWIMTRKGNGTYKIEFSAKDDEGKITTSSEKGKWWTSGNQFYEQYEGNETPTVYTYKVLDAKTIYFKLKSSEDDFENENYEFVDTKID</sequence>
<proteinExistence type="predicted"/>
<accession>A0A1H6S4N5</accession>
<evidence type="ECO:0000259" key="1">
    <source>
        <dbReference type="Pfam" id="PF13648"/>
    </source>
</evidence>
<dbReference type="Pfam" id="PF13648">
    <property type="entry name" value="Lipocalin_4"/>
    <property type="match status" value="1"/>
</dbReference>
<dbReference type="STRING" id="402734.SAMN05660918_1027"/>
<dbReference type="InterPro" id="IPR024311">
    <property type="entry name" value="Lipocalin-like"/>
</dbReference>